<dbReference type="EMBL" id="JANPWB010000013">
    <property type="protein sequence ID" value="KAJ1105210.1"/>
    <property type="molecule type" value="Genomic_DNA"/>
</dbReference>
<sequence>MVYIAANTVPYCDDEPVPDEAYPRGTQESANANLEEAGRPGKRDRQENPEPVGVLNPILEGSEESSAGEENRRKTANGTDGGIGKVGPGRGLRRIEAPTAMDVTNAEDALEKGDAEGPATFWEERGPFRYGL</sequence>
<reference evidence="2" key="1">
    <citation type="journal article" date="2022" name="bioRxiv">
        <title>Sequencing and chromosome-scale assembly of the giantPleurodeles waltlgenome.</title>
        <authorList>
            <person name="Brown T."/>
            <person name="Elewa A."/>
            <person name="Iarovenko S."/>
            <person name="Subramanian E."/>
            <person name="Araus A.J."/>
            <person name="Petzold A."/>
            <person name="Susuki M."/>
            <person name="Suzuki K.-i.T."/>
            <person name="Hayashi T."/>
            <person name="Toyoda A."/>
            <person name="Oliveira C."/>
            <person name="Osipova E."/>
            <person name="Leigh N.D."/>
            <person name="Simon A."/>
            <person name="Yun M.H."/>
        </authorList>
    </citation>
    <scope>NUCLEOTIDE SEQUENCE</scope>
    <source>
        <strain evidence="2">20211129_DDA</strain>
        <tissue evidence="2">Liver</tissue>
    </source>
</reference>
<feature type="compositionally biased region" description="Basic and acidic residues" evidence="1">
    <location>
        <begin position="36"/>
        <end position="48"/>
    </location>
</feature>
<dbReference type="Proteomes" id="UP001066276">
    <property type="component" value="Chromosome 9"/>
</dbReference>
<comment type="caution">
    <text evidence="2">The sequence shown here is derived from an EMBL/GenBank/DDBJ whole genome shotgun (WGS) entry which is preliminary data.</text>
</comment>
<gene>
    <name evidence="2" type="ORF">NDU88_002618</name>
</gene>
<evidence type="ECO:0000313" key="2">
    <source>
        <dbReference type="EMBL" id="KAJ1105210.1"/>
    </source>
</evidence>
<keyword evidence="3" id="KW-1185">Reference proteome</keyword>
<organism evidence="2 3">
    <name type="scientific">Pleurodeles waltl</name>
    <name type="common">Iberian ribbed newt</name>
    <dbReference type="NCBI Taxonomy" id="8319"/>
    <lineage>
        <taxon>Eukaryota</taxon>
        <taxon>Metazoa</taxon>
        <taxon>Chordata</taxon>
        <taxon>Craniata</taxon>
        <taxon>Vertebrata</taxon>
        <taxon>Euteleostomi</taxon>
        <taxon>Amphibia</taxon>
        <taxon>Batrachia</taxon>
        <taxon>Caudata</taxon>
        <taxon>Salamandroidea</taxon>
        <taxon>Salamandridae</taxon>
        <taxon>Pleurodelinae</taxon>
        <taxon>Pleurodeles</taxon>
    </lineage>
</organism>
<protein>
    <submittedName>
        <fullName evidence="2">Uncharacterized protein</fullName>
    </submittedName>
</protein>
<accession>A0AAV7MNB0</accession>
<feature type="region of interest" description="Disordered" evidence="1">
    <location>
        <begin position="1"/>
        <end position="132"/>
    </location>
</feature>
<proteinExistence type="predicted"/>
<dbReference type="AlphaFoldDB" id="A0AAV7MNB0"/>
<feature type="compositionally biased region" description="Gly residues" evidence="1">
    <location>
        <begin position="79"/>
        <end position="90"/>
    </location>
</feature>
<evidence type="ECO:0000313" key="3">
    <source>
        <dbReference type="Proteomes" id="UP001066276"/>
    </source>
</evidence>
<evidence type="ECO:0000256" key="1">
    <source>
        <dbReference type="SAM" id="MobiDB-lite"/>
    </source>
</evidence>
<feature type="compositionally biased region" description="Basic and acidic residues" evidence="1">
    <location>
        <begin position="122"/>
        <end position="132"/>
    </location>
</feature>
<name>A0AAV7MNB0_PLEWA</name>